<dbReference type="AlphaFoldDB" id="A0A2A9PEF4"/>
<dbReference type="EMBL" id="LAZP02000174">
    <property type="protein sequence ID" value="PFH59769.1"/>
    <property type="molecule type" value="Genomic_DNA"/>
</dbReference>
<gene>
    <name evidence="1" type="ORF">XA68_11900</name>
</gene>
<reference evidence="1 2" key="2">
    <citation type="journal article" date="2017" name="Sci. Rep.">
        <title>Ant-infecting Ophiocordyceps genomes reveal a high diversity of potential behavioral manipulation genes and a possible major role for enterotoxins.</title>
        <authorList>
            <person name="de Bekker C."/>
            <person name="Ohm R.A."/>
            <person name="Evans H.C."/>
            <person name="Brachmann A."/>
            <person name="Hughes D.P."/>
        </authorList>
    </citation>
    <scope>NUCLEOTIDE SEQUENCE [LARGE SCALE GENOMIC DNA]</scope>
    <source>
        <strain evidence="1 2">SC16a</strain>
    </source>
</reference>
<name>A0A2A9PEF4_OPHUN</name>
<dbReference type="OrthoDB" id="9970474at2759"/>
<dbReference type="PANTHER" id="PTHR40518:SF1">
    <property type="entry name" value="ACETOACETATE DECARBOXYLASE"/>
    <property type="match status" value="1"/>
</dbReference>
<proteinExistence type="predicted"/>
<organism evidence="1 2">
    <name type="scientific">Ophiocordyceps unilateralis</name>
    <name type="common">Zombie-ant fungus</name>
    <name type="synonym">Torrubia unilateralis</name>
    <dbReference type="NCBI Taxonomy" id="268505"/>
    <lineage>
        <taxon>Eukaryota</taxon>
        <taxon>Fungi</taxon>
        <taxon>Dikarya</taxon>
        <taxon>Ascomycota</taxon>
        <taxon>Pezizomycotina</taxon>
        <taxon>Sordariomycetes</taxon>
        <taxon>Hypocreomycetidae</taxon>
        <taxon>Hypocreales</taxon>
        <taxon>Ophiocordycipitaceae</taxon>
        <taxon>Ophiocordyceps</taxon>
    </lineage>
</organism>
<dbReference type="Proteomes" id="UP000037136">
    <property type="component" value="Unassembled WGS sequence"/>
</dbReference>
<reference evidence="1 2" key="1">
    <citation type="journal article" date="2015" name="BMC Genomics">
        <title>Gene expression during zombie ant biting behavior reflects the complexity underlying fungal parasitic behavioral manipulation.</title>
        <authorList>
            <person name="de Bekker C."/>
            <person name="Ohm R.A."/>
            <person name="Loreto R.G."/>
            <person name="Sebastian A."/>
            <person name="Albert I."/>
            <person name="Merrow M."/>
            <person name="Brachmann A."/>
            <person name="Hughes D.P."/>
        </authorList>
    </citation>
    <scope>NUCLEOTIDE SEQUENCE [LARGE SCALE GENOMIC DNA]</scope>
    <source>
        <strain evidence="1 2">SC16a</strain>
    </source>
</reference>
<dbReference type="PANTHER" id="PTHR40518">
    <property type="entry name" value="ACETOACETATE DECARBOXYLASE"/>
    <property type="match status" value="1"/>
</dbReference>
<evidence type="ECO:0000313" key="1">
    <source>
        <dbReference type="EMBL" id="PFH59769.1"/>
    </source>
</evidence>
<comment type="caution">
    <text evidence="1">The sequence shown here is derived from an EMBL/GenBank/DDBJ whole genome shotgun (WGS) entry which is preliminary data.</text>
</comment>
<keyword evidence="2" id="KW-1185">Reference proteome</keyword>
<accession>A0A2A9PEF4</accession>
<protein>
    <submittedName>
        <fullName evidence="1">Uncharacterized protein</fullName>
    </submittedName>
</protein>
<evidence type="ECO:0000313" key="2">
    <source>
        <dbReference type="Proteomes" id="UP000037136"/>
    </source>
</evidence>
<sequence>MPATHPRPGDSKPAPALTDKDPIAIAKPSWRLIGDFYILYYWISSSQATEFPSMAYSALEASSQFADASSSRPVGGVGMIQIIRYSQSPVGPYDELAIIPGKFEWSRQTPDSKHVKSQDYKVSRIYVSQKHTCYNGRVNNMKANEDSISDWNIPKHLARFEWERNYDGSQTVKVFPHDMTTDDNETHSSSRPFFRATMKNIPFIPSFPFSTSWLKYVGIPTRAVHPQLPEGKGSQGELPGTDRWCIISPAIKGNDTALITIDMSQNEGEDEDGGDGGNFWPGLGRWHVGMKMKNAVMTLGPPDETW</sequence>